<name>A0A8T1NEH8_CARIL</name>
<protein>
    <submittedName>
        <fullName evidence="1">Uncharacterized protein</fullName>
    </submittedName>
</protein>
<accession>A0A8T1NEH8</accession>
<organism evidence="1 2">
    <name type="scientific">Carya illinoinensis</name>
    <name type="common">Pecan</name>
    <dbReference type="NCBI Taxonomy" id="32201"/>
    <lineage>
        <taxon>Eukaryota</taxon>
        <taxon>Viridiplantae</taxon>
        <taxon>Streptophyta</taxon>
        <taxon>Embryophyta</taxon>
        <taxon>Tracheophyta</taxon>
        <taxon>Spermatophyta</taxon>
        <taxon>Magnoliopsida</taxon>
        <taxon>eudicotyledons</taxon>
        <taxon>Gunneridae</taxon>
        <taxon>Pentapetalae</taxon>
        <taxon>rosids</taxon>
        <taxon>fabids</taxon>
        <taxon>Fagales</taxon>
        <taxon>Juglandaceae</taxon>
        <taxon>Carya</taxon>
    </lineage>
</organism>
<proteinExistence type="predicted"/>
<dbReference type="Proteomes" id="UP000811609">
    <property type="component" value="Chromosome 15"/>
</dbReference>
<dbReference type="AlphaFoldDB" id="A0A8T1NEH8"/>
<sequence>MIFHQSWPWRHELKMLSKKINLVQCYSRKTVGGALKCTTSEMGQFGHSLKHMVCVLPKAIYWNIVLTVRCHFTKDYQKPKQENFSKSFLEVSGGAFMLRWLDCCVCC</sequence>
<evidence type="ECO:0000313" key="2">
    <source>
        <dbReference type="Proteomes" id="UP000811609"/>
    </source>
</evidence>
<dbReference type="EMBL" id="CM031823">
    <property type="protein sequence ID" value="KAG6628058.1"/>
    <property type="molecule type" value="Genomic_DNA"/>
</dbReference>
<reference evidence="1" key="1">
    <citation type="submission" date="2020-12" db="EMBL/GenBank/DDBJ databases">
        <title>WGS assembly of Carya illinoinensis cv. Pawnee.</title>
        <authorList>
            <person name="Platts A."/>
            <person name="Shu S."/>
            <person name="Wright S."/>
            <person name="Barry K."/>
            <person name="Edger P."/>
            <person name="Pires J.C."/>
            <person name="Schmutz J."/>
        </authorList>
    </citation>
    <scope>NUCLEOTIDE SEQUENCE</scope>
    <source>
        <tissue evidence="1">Leaf</tissue>
    </source>
</reference>
<keyword evidence="2" id="KW-1185">Reference proteome</keyword>
<gene>
    <name evidence="1" type="ORF">CIPAW_15G174000</name>
</gene>
<comment type="caution">
    <text evidence="1">The sequence shown here is derived from an EMBL/GenBank/DDBJ whole genome shotgun (WGS) entry which is preliminary data.</text>
</comment>
<evidence type="ECO:0000313" key="1">
    <source>
        <dbReference type="EMBL" id="KAG6628058.1"/>
    </source>
</evidence>